<dbReference type="Proteomes" id="UP000679220">
    <property type="component" value="Unassembled WGS sequence"/>
</dbReference>
<dbReference type="SUPFAM" id="SSF51011">
    <property type="entry name" value="Glycosyl hydrolase domain"/>
    <property type="match status" value="1"/>
</dbReference>
<comment type="caution">
    <text evidence="2">The sequence shown here is derived from an EMBL/GenBank/DDBJ whole genome shotgun (WGS) entry which is preliminary data.</text>
</comment>
<sequence length="66" mass="7623">WAVGFLNRDNDKKRKISLDLSQLGFDGQVEVRDLWLHKNLDHKPSASVTLKVEPHQCRVVKITTIK</sequence>
<dbReference type="RefSeq" id="WP_212193110.1">
    <property type="nucleotide sequence ID" value="NZ_JAGTAR010000048.1"/>
</dbReference>
<dbReference type="InterPro" id="IPR041233">
    <property type="entry name" value="Melibiase_C"/>
</dbReference>
<protein>
    <recommendedName>
        <fullName evidence="1">Alpha galactosidase C-terminal domain-containing protein</fullName>
    </recommendedName>
</protein>
<accession>A0A941F7J8</accession>
<reference evidence="2" key="2">
    <citation type="submission" date="2021-04" db="EMBL/GenBank/DDBJ databases">
        <authorList>
            <person name="Zhang T."/>
            <person name="Zhang Y."/>
            <person name="Lu D."/>
            <person name="Zuo D."/>
            <person name="Du Z."/>
        </authorList>
    </citation>
    <scope>NUCLEOTIDE SEQUENCE</scope>
    <source>
        <strain evidence="2">JR1</strain>
    </source>
</reference>
<proteinExistence type="predicted"/>
<dbReference type="AlphaFoldDB" id="A0A941F7J8"/>
<evidence type="ECO:0000313" key="3">
    <source>
        <dbReference type="Proteomes" id="UP000679220"/>
    </source>
</evidence>
<evidence type="ECO:0000259" key="1">
    <source>
        <dbReference type="Pfam" id="PF17801"/>
    </source>
</evidence>
<dbReference type="Gene3D" id="2.60.40.1180">
    <property type="entry name" value="Golgi alpha-mannosidase II"/>
    <property type="match status" value="1"/>
</dbReference>
<keyword evidence="3" id="KW-1185">Reference proteome</keyword>
<evidence type="ECO:0000313" key="2">
    <source>
        <dbReference type="EMBL" id="MBR8538087.1"/>
    </source>
</evidence>
<gene>
    <name evidence="2" type="ORF">KDU71_21130</name>
</gene>
<organism evidence="2 3">
    <name type="scientific">Carboxylicivirga sediminis</name>
    <dbReference type="NCBI Taxonomy" id="2006564"/>
    <lineage>
        <taxon>Bacteria</taxon>
        <taxon>Pseudomonadati</taxon>
        <taxon>Bacteroidota</taxon>
        <taxon>Bacteroidia</taxon>
        <taxon>Marinilabiliales</taxon>
        <taxon>Marinilabiliaceae</taxon>
        <taxon>Carboxylicivirga</taxon>
    </lineage>
</organism>
<feature type="domain" description="Alpha galactosidase C-terminal" evidence="1">
    <location>
        <begin position="1"/>
        <end position="62"/>
    </location>
</feature>
<dbReference type="EMBL" id="JAGTAR010000048">
    <property type="protein sequence ID" value="MBR8538087.1"/>
    <property type="molecule type" value="Genomic_DNA"/>
</dbReference>
<dbReference type="Pfam" id="PF17801">
    <property type="entry name" value="Melibiase_C"/>
    <property type="match status" value="1"/>
</dbReference>
<feature type="non-terminal residue" evidence="2">
    <location>
        <position position="1"/>
    </location>
</feature>
<name>A0A941F7J8_9BACT</name>
<reference evidence="2" key="1">
    <citation type="journal article" date="2018" name="Int. J. Syst. Evol. Microbiol.">
        <title>Carboxylicivirga sediminis sp. nov., isolated from coastal sediment.</title>
        <authorList>
            <person name="Wang F.Q."/>
            <person name="Ren L.H."/>
            <person name="Zou R.J."/>
            <person name="Sun Y.Z."/>
            <person name="Liu X.J."/>
            <person name="Jiang F."/>
            <person name="Liu L.J."/>
        </authorList>
    </citation>
    <scope>NUCLEOTIDE SEQUENCE</scope>
    <source>
        <strain evidence="2">JR1</strain>
    </source>
</reference>
<dbReference type="InterPro" id="IPR013780">
    <property type="entry name" value="Glyco_hydro_b"/>
</dbReference>